<accession>A0AAD5M4N3</accession>
<proteinExistence type="predicted"/>
<organism evidence="1 2">
    <name type="scientific">Parelaphostrongylus tenuis</name>
    <name type="common">Meningeal worm</name>
    <dbReference type="NCBI Taxonomy" id="148309"/>
    <lineage>
        <taxon>Eukaryota</taxon>
        <taxon>Metazoa</taxon>
        <taxon>Ecdysozoa</taxon>
        <taxon>Nematoda</taxon>
        <taxon>Chromadorea</taxon>
        <taxon>Rhabditida</taxon>
        <taxon>Rhabditina</taxon>
        <taxon>Rhabditomorpha</taxon>
        <taxon>Strongyloidea</taxon>
        <taxon>Metastrongylidae</taxon>
        <taxon>Parelaphostrongylus</taxon>
    </lineage>
</organism>
<evidence type="ECO:0000313" key="1">
    <source>
        <dbReference type="EMBL" id="KAJ1349863.1"/>
    </source>
</evidence>
<keyword evidence="2" id="KW-1185">Reference proteome</keyword>
<dbReference type="Gene3D" id="2.40.10.10">
    <property type="entry name" value="Trypsin-like serine proteases"/>
    <property type="match status" value="1"/>
</dbReference>
<dbReference type="InterPro" id="IPR043504">
    <property type="entry name" value="Peptidase_S1_PA_chymotrypsin"/>
</dbReference>
<dbReference type="EMBL" id="JAHQIW010000755">
    <property type="protein sequence ID" value="KAJ1349863.1"/>
    <property type="molecule type" value="Genomic_DNA"/>
</dbReference>
<evidence type="ECO:0000313" key="2">
    <source>
        <dbReference type="Proteomes" id="UP001196413"/>
    </source>
</evidence>
<comment type="caution">
    <text evidence="1">The sequence shown here is derived from an EMBL/GenBank/DDBJ whole genome shotgun (WGS) entry which is preliminary data.</text>
</comment>
<reference evidence="1" key="1">
    <citation type="submission" date="2021-06" db="EMBL/GenBank/DDBJ databases">
        <title>Parelaphostrongylus tenuis whole genome reference sequence.</title>
        <authorList>
            <person name="Garwood T.J."/>
            <person name="Larsen P.A."/>
            <person name="Fountain-Jones N.M."/>
            <person name="Garbe J.R."/>
            <person name="Macchietto M.G."/>
            <person name="Kania S.A."/>
            <person name="Gerhold R.W."/>
            <person name="Richards J.E."/>
            <person name="Wolf T.M."/>
        </authorList>
    </citation>
    <scope>NUCLEOTIDE SEQUENCE</scope>
    <source>
        <strain evidence="1">MNPRO001-30</strain>
        <tissue evidence="1">Meninges</tissue>
    </source>
</reference>
<name>A0AAD5M4N3_PARTN</name>
<protein>
    <submittedName>
        <fullName evidence="1">Uncharacterized protein</fullName>
    </submittedName>
</protein>
<dbReference type="Proteomes" id="UP001196413">
    <property type="component" value="Unassembled WGS sequence"/>
</dbReference>
<dbReference type="AlphaFoldDB" id="A0AAD5M4N3"/>
<gene>
    <name evidence="1" type="ORF">KIN20_005521</name>
</gene>
<sequence>MIQLHALCSSDEKNTVYVHYGGECVVVKAGGQCPEFKKTRRIKAVQMGVPARYFTSKCRSGDIALVQLETVLPESDNSYDVACLPSHKIKLKSHNLTSAGYGYDRE</sequence>